<dbReference type="RefSeq" id="WP_029334282.1">
    <property type="nucleotide sequence ID" value="NZ_UGGP01000001.1"/>
</dbReference>
<dbReference type="SUPFAM" id="SSF56235">
    <property type="entry name" value="N-terminal nucleophile aminohydrolases (Ntn hydrolases)"/>
    <property type="match status" value="1"/>
</dbReference>
<dbReference type="InterPro" id="IPR029055">
    <property type="entry name" value="Ntn_hydrolases_N"/>
</dbReference>
<reference evidence="2 3" key="1">
    <citation type="submission" date="2018-06" db="EMBL/GenBank/DDBJ databases">
        <authorList>
            <consortium name="Pathogen Informatics"/>
            <person name="Doyle S."/>
        </authorList>
    </citation>
    <scope>NUCLEOTIDE SEQUENCE [LARGE SCALE GENOMIC DNA]</scope>
    <source>
        <strain evidence="2 3">NCTC13163</strain>
    </source>
</reference>
<proteinExistence type="predicted"/>
<dbReference type="GO" id="GO:0016787">
    <property type="term" value="F:hydrolase activity"/>
    <property type="evidence" value="ECO:0007669"/>
    <property type="project" value="UniProtKB-KW"/>
</dbReference>
<dbReference type="OrthoDB" id="8617387at2"/>
<evidence type="ECO:0000313" key="3">
    <source>
        <dbReference type="Proteomes" id="UP000254060"/>
    </source>
</evidence>
<dbReference type="PANTHER" id="PTHR34180:SF1">
    <property type="entry name" value="BETA-ALANYL-DOPAMINE_CARCININE HYDROLASE"/>
    <property type="match status" value="1"/>
</dbReference>
<accession>A0A377FQR4</accession>
<sequence length="349" mass="40639">MQRVSSELTQFRGSHYDFGRFQGKYIKRSKLLENRTNQWKLRVPRFEIDEREAKQAFDRFAPKVWEELLGLQDELELTLADTLLHFGHFRVNNPVSGCSILTGDNFLVRNYDYHPMTYDGRFNVFQPDEGYAVIGPVSRVTGRMDGMNEKGLAMGYNFINRRRPGDGFVCQMIGRMILETCATVEEAVDLLKEIPHRGSFTYVVHDKSSKTRVIEATPRDIQVRESNICTNHFELLQHENRYHLDDSTRRMMEIKMYQHIVQDAESAFRLMNDSDKGVFSELYKSWAGTIHTAAYFPETLETWFALGGDRDPVIFDFQTWLDGEDFDLHALDGEIATDIEFANTVQLWR</sequence>
<gene>
    <name evidence="2" type="ORF">NCTC13163_00507</name>
</gene>
<dbReference type="AlphaFoldDB" id="A0A377FQR4"/>
<dbReference type="EMBL" id="UGGP01000001">
    <property type="protein sequence ID" value="STO07162.1"/>
    <property type="molecule type" value="Genomic_DNA"/>
</dbReference>
<evidence type="ECO:0000259" key="1">
    <source>
        <dbReference type="Pfam" id="PF03417"/>
    </source>
</evidence>
<dbReference type="CDD" id="cd01935">
    <property type="entry name" value="Ntn_CGH_like"/>
    <property type="match status" value="1"/>
</dbReference>
<name>A0A377FQR4_9BACL</name>
<dbReference type="InterPro" id="IPR047801">
    <property type="entry name" value="Peptidase_C45"/>
</dbReference>
<keyword evidence="2" id="KW-0378">Hydrolase</keyword>
<dbReference type="InterPro" id="IPR005079">
    <property type="entry name" value="Peptidase_C45_hydrolase"/>
</dbReference>
<evidence type="ECO:0000313" key="2">
    <source>
        <dbReference type="EMBL" id="STO07162.1"/>
    </source>
</evidence>
<dbReference type="InterPro" id="IPR047794">
    <property type="entry name" value="C45_proenzyme-like"/>
</dbReference>
<protein>
    <submittedName>
        <fullName evidence="2">Predicted choloylglycine hydrolase</fullName>
    </submittedName>
</protein>
<dbReference type="Gene3D" id="3.60.60.10">
    <property type="entry name" value="Penicillin V Acylase, Chain A"/>
    <property type="match status" value="1"/>
</dbReference>
<organism evidence="2 3">
    <name type="scientific">Exiguobacterium aurantiacum</name>
    <dbReference type="NCBI Taxonomy" id="33987"/>
    <lineage>
        <taxon>Bacteria</taxon>
        <taxon>Bacillati</taxon>
        <taxon>Bacillota</taxon>
        <taxon>Bacilli</taxon>
        <taxon>Bacillales</taxon>
        <taxon>Bacillales Family XII. Incertae Sedis</taxon>
        <taxon>Exiguobacterium</taxon>
    </lineage>
</organism>
<dbReference type="Proteomes" id="UP000254060">
    <property type="component" value="Unassembled WGS sequence"/>
</dbReference>
<feature type="domain" description="Peptidase C45 hydrolase" evidence="1">
    <location>
        <begin position="104"/>
        <end position="310"/>
    </location>
</feature>
<dbReference type="NCBIfam" id="NF040521">
    <property type="entry name" value="C45_proenzyme"/>
    <property type="match status" value="1"/>
</dbReference>
<dbReference type="STRING" id="1397694.GCA_000702585_01023"/>
<dbReference type="PANTHER" id="PTHR34180">
    <property type="entry name" value="PEPTIDASE C45"/>
    <property type="match status" value="1"/>
</dbReference>
<dbReference type="Pfam" id="PF03417">
    <property type="entry name" value="AAT"/>
    <property type="match status" value="1"/>
</dbReference>